<organism evidence="2">
    <name type="scientific">Campylobacter ureolyticus</name>
    <dbReference type="NCBI Taxonomy" id="827"/>
    <lineage>
        <taxon>Bacteria</taxon>
        <taxon>Pseudomonadati</taxon>
        <taxon>Campylobacterota</taxon>
        <taxon>Epsilonproteobacteria</taxon>
        <taxon>Campylobacterales</taxon>
        <taxon>Campylobacteraceae</taxon>
        <taxon>Campylobacter</taxon>
    </lineage>
</organism>
<evidence type="ECO:0000256" key="1">
    <source>
        <dbReference type="SAM" id="Phobius"/>
    </source>
</evidence>
<name>A0A6N2SC78_9BACT</name>
<reference evidence="2" key="1">
    <citation type="submission" date="2019-11" db="EMBL/GenBank/DDBJ databases">
        <authorList>
            <person name="Feng L."/>
        </authorList>
    </citation>
    <scope>NUCLEOTIDE SEQUENCE</scope>
    <source>
        <strain evidence="2">CUreolyticusLFYP111</strain>
    </source>
</reference>
<evidence type="ECO:0000313" key="2">
    <source>
        <dbReference type="EMBL" id="VYS91233.1"/>
    </source>
</evidence>
<dbReference type="AlphaFoldDB" id="A0A6N2SC78"/>
<gene>
    <name evidence="2" type="ORF">CULFYP111_00855</name>
</gene>
<dbReference type="Pfam" id="PF11335">
    <property type="entry name" value="DUF3137"/>
    <property type="match status" value="1"/>
</dbReference>
<feature type="transmembrane region" description="Helical" evidence="1">
    <location>
        <begin position="21"/>
        <end position="45"/>
    </location>
</feature>
<keyword evidence="1" id="KW-1133">Transmembrane helix</keyword>
<dbReference type="RefSeq" id="WP_156847239.1">
    <property type="nucleotide sequence ID" value="NZ_CACRSK010000002.1"/>
</dbReference>
<keyword evidence="1" id="KW-0812">Transmembrane</keyword>
<proteinExistence type="predicted"/>
<dbReference type="InterPro" id="IPR021484">
    <property type="entry name" value="DUF3137"/>
</dbReference>
<evidence type="ECO:0008006" key="3">
    <source>
        <dbReference type="Google" id="ProtNLM"/>
    </source>
</evidence>
<protein>
    <recommendedName>
        <fullName evidence="3">Galanin</fullName>
    </recommendedName>
</protein>
<accession>A0A6N2SC78</accession>
<keyword evidence="1" id="KW-0472">Membrane</keyword>
<dbReference type="EMBL" id="CACRSK010000002">
    <property type="protein sequence ID" value="VYS91233.1"/>
    <property type="molecule type" value="Genomic_DNA"/>
</dbReference>
<feature type="transmembrane region" description="Helical" evidence="1">
    <location>
        <begin position="57"/>
        <end position="73"/>
    </location>
</feature>
<sequence>MEYKYKTLLELEKKRQFLNNSSFINSLLSFIFIILFLVLILIFYGQYFINLNYKDKIFLFILIILAIKLLFSTSKELRTNKSKEFNKKFKNYFLKPYLEKKGFIYKPYYSVEKIDLIRSRLFREFDYENGDDTISGEIKSIKNGNGVKFYFGDIVLKNFKKEENNYSFLVETLIPAYRSRKRTDIIFQGIFFKADFNKFIDSNTFIMSFGAPKGNLKKIKVDNALFNEKFRIFSDDLQNAFYILTPAFMERVLELYNHFKTDISISFLKGIIYIAIETGINSFEPDITKSLITQNPAKNIIKDIEKILKIIEILRINSENYNSK</sequence>